<evidence type="ECO:0000256" key="3">
    <source>
        <dbReference type="ARBA" id="ARBA00022989"/>
    </source>
</evidence>
<dbReference type="NCBIfam" id="TIGR01352">
    <property type="entry name" value="tonB_Cterm"/>
    <property type="match status" value="1"/>
</dbReference>
<comment type="subcellular location">
    <subcellularLocation>
        <location evidence="1">Membrane</location>
        <topology evidence="1">Single-pass membrane protein</topology>
    </subcellularLocation>
</comment>
<dbReference type="InterPro" id="IPR006260">
    <property type="entry name" value="TonB/TolA_C"/>
</dbReference>
<evidence type="ECO:0000256" key="4">
    <source>
        <dbReference type="ARBA" id="ARBA00023136"/>
    </source>
</evidence>
<dbReference type="GO" id="GO:0030288">
    <property type="term" value="C:outer membrane-bounded periplasmic space"/>
    <property type="evidence" value="ECO:0007669"/>
    <property type="project" value="InterPro"/>
</dbReference>
<feature type="transmembrane region" description="Helical" evidence="5">
    <location>
        <begin position="17"/>
        <end position="35"/>
    </location>
</feature>
<accession>A0A1W1BIK8</accession>
<dbReference type="GO" id="GO:0016020">
    <property type="term" value="C:membrane"/>
    <property type="evidence" value="ECO:0007669"/>
    <property type="project" value="UniProtKB-SubCell"/>
</dbReference>
<name>A0A1W1BIK8_9ZZZZ</name>
<dbReference type="GO" id="GO:0015891">
    <property type="term" value="P:siderophore transport"/>
    <property type="evidence" value="ECO:0007669"/>
    <property type="project" value="InterPro"/>
</dbReference>
<dbReference type="PRINTS" id="PR01374">
    <property type="entry name" value="TONBPROTEIN"/>
</dbReference>
<protein>
    <submittedName>
        <fullName evidence="7">Ferric siderophore transport system, periplasmic binding protein TonB</fullName>
    </submittedName>
</protein>
<keyword evidence="4 5" id="KW-0472">Membrane</keyword>
<gene>
    <name evidence="7" type="ORF">MNB_SV-9-872</name>
</gene>
<keyword evidence="3 5" id="KW-1133">Transmembrane helix</keyword>
<dbReference type="AlphaFoldDB" id="A0A1W1BIK8"/>
<dbReference type="PROSITE" id="PS52015">
    <property type="entry name" value="TONB_CTD"/>
    <property type="match status" value="1"/>
</dbReference>
<evidence type="ECO:0000313" key="7">
    <source>
        <dbReference type="EMBL" id="SFV53338.1"/>
    </source>
</evidence>
<dbReference type="Pfam" id="PF03544">
    <property type="entry name" value="TonB_C"/>
    <property type="match status" value="1"/>
</dbReference>
<evidence type="ECO:0000256" key="5">
    <source>
        <dbReference type="SAM" id="Phobius"/>
    </source>
</evidence>
<proteinExistence type="predicted"/>
<dbReference type="InterPro" id="IPR003538">
    <property type="entry name" value="TonB"/>
</dbReference>
<dbReference type="EMBL" id="FPHG01000018">
    <property type="protein sequence ID" value="SFV53338.1"/>
    <property type="molecule type" value="Genomic_DNA"/>
</dbReference>
<dbReference type="GO" id="GO:0055085">
    <property type="term" value="P:transmembrane transport"/>
    <property type="evidence" value="ECO:0007669"/>
    <property type="project" value="InterPro"/>
</dbReference>
<feature type="domain" description="TonB C-terminal" evidence="6">
    <location>
        <begin position="158"/>
        <end position="243"/>
    </location>
</feature>
<reference evidence="7" key="1">
    <citation type="submission" date="2016-10" db="EMBL/GenBank/DDBJ databases">
        <authorList>
            <person name="de Groot N.N."/>
        </authorList>
    </citation>
    <scope>NUCLEOTIDE SEQUENCE</scope>
</reference>
<sequence>MIDSSTKYLSNQIKRDIKAFILVIIIYTPIIFLIYDNNLNKNISQKSIDIKLNIFKEIIKEEIISDTSPLEEDELYDLDEIMSSEPIEDIKDIEPVEPIKKVLTTKPKEIVQKKKKVYKKKRITKKSVKKNIIKRRVTKSKHHKKIKKKIITKVNNNKFIGLLKRKINQNKIYPRVAKKRGLTGKVLVKFIINKRGRVSNISLSGSKLFFKSTKNAINNSFPINTKGVKLPITINLSLLYKLL</sequence>
<evidence type="ECO:0000259" key="6">
    <source>
        <dbReference type="PROSITE" id="PS52015"/>
    </source>
</evidence>
<dbReference type="SUPFAM" id="SSF74653">
    <property type="entry name" value="TolA/TonB C-terminal domain"/>
    <property type="match status" value="1"/>
</dbReference>
<keyword evidence="2 5" id="KW-0812">Transmembrane</keyword>
<dbReference type="Gene3D" id="3.30.1150.10">
    <property type="match status" value="1"/>
</dbReference>
<dbReference type="InterPro" id="IPR037682">
    <property type="entry name" value="TonB_C"/>
</dbReference>
<evidence type="ECO:0000256" key="2">
    <source>
        <dbReference type="ARBA" id="ARBA00022692"/>
    </source>
</evidence>
<dbReference type="GO" id="GO:0031992">
    <property type="term" value="F:energy transducer activity"/>
    <property type="evidence" value="ECO:0007669"/>
    <property type="project" value="InterPro"/>
</dbReference>
<evidence type="ECO:0000256" key="1">
    <source>
        <dbReference type="ARBA" id="ARBA00004167"/>
    </source>
</evidence>
<organism evidence="7">
    <name type="scientific">hydrothermal vent metagenome</name>
    <dbReference type="NCBI Taxonomy" id="652676"/>
    <lineage>
        <taxon>unclassified sequences</taxon>
        <taxon>metagenomes</taxon>
        <taxon>ecological metagenomes</taxon>
    </lineage>
</organism>